<keyword evidence="2" id="KW-0231">Viral genome packaging</keyword>
<dbReference type="AlphaFoldDB" id="A0A515CRE3"/>
<accession>A0A515CRE3</accession>
<dbReference type="Proteomes" id="UP000317572">
    <property type="component" value="Chromosome"/>
</dbReference>
<evidence type="ECO:0000313" key="4">
    <source>
        <dbReference type="Proteomes" id="UP000317572"/>
    </source>
</evidence>
<evidence type="ECO:0000256" key="1">
    <source>
        <dbReference type="ARBA" id="ARBA00022612"/>
    </source>
</evidence>
<name>A0A515CRE3_SERLI</name>
<dbReference type="PANTHER" id="PTHR41328">
    <property type="entry name" value="TERMINASE SMALL SUBUNIT-RELATED"/>
    <property type="match status" value="1"/>
</dbReference>
<dbReference type="EMBL" id="CP033893">
    <property type="protein sequence ID" value="QDL30754.1"/>
    <property type="molecule type" value="Genomic_DNA"/>
</dbReference>
<organism evidence="3 4">
    <name type="scientific">Serratia liquefaciens</name>
    <dbReference type="NCBI Taxonomy" id="614"/>
    <lineage>
        <taxon>Bacteria</taxon>
        <taxon>Pseudomonadati</taxon>
        <taxon>Pseudomonadota</taxon>
        <taxon>Gammaproteobacteria</taxon>
        <taxon>Enterobacterales</taxon>
        <taxon>Yersiniaceae</taxon>
        <taxon>Serratia</taxon>
    </lineage>
</organism>
<evidence type="ECO:0000313" key="3">
    <source>
        <dbReference type="EMBL" id="QDL30754.1"/>
    </source>
</evidence>
<evidence type="ECO:0000256" key="2">
    <source>
        <dbReference type="ARBA" id="ARBA00023219"/>
    </source>
</evidence>
<keyword evidence="1" id="KW-1188">Viral release from host cell</keyword>
<dbReference type="GO" id="GO:0051276">
    <property type="term" value="P:chromosome organization"/>
    <property type="evidence" value="ECO:0007669"/>
    <property type="project" value="InterPro"/>
</dbReference>
<dbReference type="InterPro" id="IPR005335">
    <property type="entry name" value="Terminase_ssu"/>
</dbReference>
<reference evidence="3 4" key="1">
    <citation type="submission" date="2018-11" db="EMBL/GenBank/DDBJ databases">
        <title>The first complete genome of Serratia liquefaciens isolated from metalophyte plant revel distinctness adaptive mechanisms in an extreme habitat.</title>
        <authorList>
            <person name="Caneschi W.L."/>
            <person name="Sanchez A.B."/>
            <person name="Felestrino E.B."/>
            <person name="Assis R.A.B."/>
            <person name="Lemes C.G.C."/>
            <person name="Cordeiro I.F."/>
            <person name="Fonseca N.P."/>
            <person name="Villa M."/>
            <person name="Vieira I.T."/>
            <person name="Moraes L.A."/>
            <person name="Kamino L.H.Y."/>
            <person name="do Carmo F."/>
            <person name="Garcia C.M."/>
            <person name="Almeida N.F."/>
            <person name="Silva R.S."/>
            <person name="Ferro J.A."/>
            <person name="Ferro M.I.T."/>
            <person name="Varani A.M."/>
            <person name="Ferreira R.M."/>
            <person name="dos Santos V.L."/>
            <person name="Silva U.C."/>
            <person name="Setubal J.C."/>
            <person name="Moreira L.M."/>
        </authorList>
    </citation>
    <scope>NUCLEOTIDE SEQUENCE [LARGE SCALE GENOMIC DNA]</scope>
    <source>
        <strain evidence="3 4">FG3</strain>
    </source>
</reference>
<dbReference type="InterPro" id="IPR038713">
    <property type="entry name" value="Terminase_Gp1_N_sf"/>
</dbReference>
<sequence>MAKDGKLNAQMERFCQEYIKTPDNQTAAAAAAGYKNAAVSASRNMDSPKVQARIAELMKHRNKRVKIDADYVLRQSVKIHERCMQEIEPFTDAKGNHIHDDKGRPLYVFDAKAAIAALGLVGKHVDVQAFKERVEVSGKLDVVNRVVAARKRARGDLKDE</sequence>
<dbReference type="Pfam" id="PF03592">
    <property type="entry name" value="Terminase_2"/>
    <property type="match status" value="1"/>
</dbReference>
<protein>
    <submittedName>
        <fullName evidence="3">Terminase small subunit</fullName>
    </submittedName>
</protein>
<dbReference type="Gene3D" id="1.10.10.1400">
    <property type="entry name" value="Terminase, small subunit, N-terminal DNA-binding domain, HTH motif"/>
    <property type="match status" value="1"/>
</dbReference>
<gene>
    <name evidence="3" type="ORF">EGO53_02645</name>
</gene>
<dbReference type="InterPro" id="IPR052404">
    <property type="entry name" value="SPP1-like_terminase"/>
</dbReference>
<proteinExistence type="predicted"/>
<dbReference type="PANTHER" id="PTHR41328:SF2">
    <property type="entry name" value="TERMINASE SMALL SUBUNIT"/>
    <property type="match status" value="1"/>
</dbReference>
<dbReference type="RefSeq" id="WP_142814611.1">
    <property type="nucleotide sequence ID" value="NZ_CP033893.1"/>
</dbReference>